<dbReference type="RefSeq" id="XP_001830016.2">
    <property type="nucleotide sequence ID" value="XM_001829964.2"/>
</dbReference>
<proteinExistence type="predicted"/>
<gene>
    <name evidence="1" type="ORF">CC1G_04449</name>
</gene>
<keyword evidence="2" id="KW-1185">Reference proteome</keyword>
<name>A8N567_COPC7</name>
<dbReference type="OrthoDB" id="3269456at2759"/>
<dbReference type="VEuPathDB" id="FungiDB:CC1G_04449"/>
<protein>
    <submittedName>
        <fullName evidence="1">Uncharacterized protein</fullName>
    </submittedName>
</protein>
<dbReference type="HOGENOM" id="CLU_067622_1_2_1"/>
<sequence>MNRHYNFEHARMCISEAATRASQEGPEAPPLLTVDAAKNLTISEFHYPKTFRAVLKENPEEEAYFRIVGAICSKVLPPLTSKPRIQTLQQLRNLRQFVKVTGFGHHSFEETISALHGVVHMFESQLGAGKITGQEPKLFEGDAALDCHARYFTDRELAPQEKHQAFDKIVDPKQILEDLRGADFIHGPDNRVEYCKKIIDEQGQLR</sequence>
<dbReference type="AlphaFoldDB" id="A8N567"/>
<comment type="caution">
    <text evidence="1">The sequence shown here is derived from an EMBL/GenBank/DDBJ whole genome shotgun (WGS) entry which is preliminary data.</text>
</comment>
<reference evidence="1 2" key="1">
    <citation type="journal article" date="2010" name="Proc. Natl. Acad. Sci. U.S.A.">
        <title>Insights into evolution of multicellular fungi from the assembled chromosomes of the mushroom Coprinopsis cinerea (Coprinus cinereus).</title>
        <authorList>
            <person name="Stajich J.E."/>
            <person name="Wilke S.K."/>
            <person name="Ahren D."/>
            <person name="Au C.H."/>
            <person name="Birren B.W."/>
            <person name="Borodovsky M."/>
            <person name="Burns C."/>
            <person name="Canback B."/>
            <person name="Casselton L.A."/>
            <person name="Cheng C.K."/>
            <person name="Deng J."/>
            <person name="Dietrich F.S."/>
            <person name="Fargo D.C."/>
            <person name="Farman M.L."/>
            <person name="Gathman A.C."/>
            <person name="Goldberg J."/>
            <person name="Guigo R."/>
            <person name="Hoegger P.J."/>
            <person name="Hooker J.B."/>
            <person name="Huggins A."/>
            <person name="James T.Y."/>
            <person name="Kamada T."/>
            <person name="Kilaru S."/>
            <person name="Kodira C."/>
            <person name="Kues U."/>
            <person name="Kupfer D."/>
            <person name="Kwan H.S."/>
            <person name="Lomsadze A."/>
            <person name="Li W."/>
            <person name="Lilly W.W."/>
            <person name="Ma L.J."/>
            <person name="Mackey A.J."/>
            <person name="Manning G."/>
            <person name="Martin F."/>
            <person name="Muraguchi H."/>
            <person name="Natvig D.O."/>
            <person name="Palmerini H."/>
            <person name="Ramesh M.A."/>
            <person name="Rehmeyer C.J."/>
            <person name="Roe B.A."/>
            <person name="Shenoy N."/>
            <person name="Stanke M."/>
            <person name="Ter-Hovhannisyan V."/>
            <person name="Tunlid A."/>
            <person name="Velagapudi R."/>
            <person name="Vision T.J."/>
            <person name="Zeng Q."/>
            <person name="Zolan M.E."/>
            <person name="Pukkila P.J."/>
        </authorList>
    </citation>
    <scope>NUCLEOTIDE SEQUENCE [LARGE SCALE GENOMIC DNA]</scope>
    <source>
        <strain evidence="2">Okayama-7 / 130 / ATCC MYA-4618 / FGSC 9003</strain>
    </source>
</reference>
<dbReference type="Proteomes" id="UP000001861">
    <property type="component" value="Unassembled WGS sequence"/>
</dbReference>
<evidence type="ECO:0000313" key="1">
    <source>
        <dbReference type="EMBL" id="EAU91681.2"/>
    </source>
</evidence>
<dbReference type="OMA" id="WTARIRG"/>
<dbReference type="GeneID" id="6006450"/>
<organism evidence="1 2">
    <name type="scientific">Coprinopsis cinerea (strain Okayama-7 / 130 / ATCC MYA-4618 / FGSC 9003)</name>
    <name type="common">Inky cap fungus</name>
    <name type="synonym">Hormographiella aspergillata</name>
    <dbReference type="NCBI Taxonomy" id="240176"/>
    <lineage>
        <taxon>Eukaryota</taxon>
        <taxon>Fungi</taxon>
        <taxon>Dikarya</taxon>
        <taxon>Basidiomycota</taxon>
        <taxon>Agaricomycotina</taxon>
        <taxon>Agaricomycetes</taxon>
        <taxon>Agaricomycetidae</taxon>
        <taxon>Agaricales</taxon>
        <taxon>Agaricineae</taxon>
        <taxon>Psathyrellaceae</taxon>
        <taxon>Coprinopsis</taxon>
    </lineage>
</organism>
<accession>A8N567</accession>
<evidence type="ECO:0000313" key="2">
    <source>
        <dbReference type="Proteomes" id="UP000001861"/>
    </source>
</evidence>
<dbReference type="EMBL" id="AACS02000003">
    <property type="protein sequence ID" value="EAU91681.2"/>
    <property type="molecule type" value="Genomic_DNA"/>
</dbReference>
<dbReference type="KEGG" id="cci:CC1G_04449"/>
<dbReference type="InParanoid" id="A8N567"/>